<evidence type="ECO:0000256" key="1">
    <source>
        <dbReference type="SAM" id="MobiDB-lite"/>
    </source>
</evidence>
<organism evidence="2 3">
    <name type="scientific">Exophiala xenobiotica</name>
    <dbReference type="NCBI Taxonomy" id="348802"/>
    <lineage>
        <taxon>Eukaryota</taxon>
        <taxon>Fungi</taxon>
        <taxon>Dikarya</taxon>
        <taxon>Ascomycota</taxon>
        <taxon>Pezizomycotina</taxon>
        <taxon>Eurotiomycetes</taxon>
        <taxon>Chaetothyriomycetidae</taxon>
        <taxon>Chaetothyriales</taxon>
        <taxon>Herpotrichiellaceae</taxon>
        <taxon>Exophiala</taxon>
    </lineage>
</organism>
<accession>A0A0D2BSG7</accession>
<dbReference type="HOGENOM" id="CLU_1610775_0_0_1"/>
<feature type="region of interest" description="Disordered" evidence="1">
    <location>
        <begin position="27"/>
        <end position="82"/>
    </location>
</feature>
<reference evidence="2 3" key="1">
    <citation type="submission" date="2015-01" db="EMBL/GenBank/DDBJ databases">
        <title>The Genome Sequence of Exophiala xenobiotica CBS118157.</title>
        <authorList>
            <consortium name="The Broad Institute Genomics Platform"/>
            <person name="Cuomo C."/>
            <person name="de Hoog S."/>
            <person name="Gorbushina A."/>
            <person name="Stielow B."/>
            <person name="Teixiera M."/>
            <person name="Abouelleil A."/>
            <person name="Chapman S.B."/>
            <person name="Priest M."/>
            <person name="Young S.K."/>
            <person name="Wortman J."/>
            <person name="Nusbaum C."/>
            <person name="Birren B."/>
        </authorList>
    </citation>
    <scope>NUCLEOTIDE SEQUENCE [LARGE SCALE GENOMIC DNA]</scope>
    <source>
        <strain evidence="2 3">CBS 118157</strain>
    </source>
</reference>
<evidence type="ECO:0000313" key="2">
    <source>
        <dbReference type="EMBL" id="KIW55421.1"/>
    </source>
</evidence>
<dbReference type="AlphaFoldDB" id="A0A0D2BSG7"/>
<feature type="compositionally biased region" description="Basic residues" evidence="1">
    <location>
        <begin position="149"/>
        <end position="165"/>
    </location>
</feature>
<dbReference type="GeneID" id="25326073"/>
<protein>
    <submittedName>
        <fullName evidence="2">Uncharacterized protein</fullName>
    </submittedName>
</protein>
<feature type="compositionally biased region" description="Acidic residues" evidence="1">
    <location>
        <begin position="36"/>
        <end position="82"/>
    </location>
</feature>
<proteinExistence type="predicted"/>
<dbReference type="Proteomes" id="UP000054342">
    <property type="component" value="Unassembled WGS sequence"/>
</dbReference>
<name>A0A0D2BSG7_9EURO</name>
<sequence>MAKAAKVSLDDIKYTAEAGYIDSFKVIRDKNKDNGDDTGEDNESIELSSSDEEDRDSGEEDEDIELSSSDEEDDIDDIDNSEDSVCVTIKTKRVSVTRSKKTLAAIKQARLVTKKSSTKERKRRGDDTDNDTNSDINKRRKVTGNYRGSRTKGRVFKAGKLSKSK</sequence>
<feature type="compositionally biased region" description="Basic and acidic residues" evidence="1">
    <location>
        <begin position="117"/>
        <end position="127"/>
    </location>
</feature>
<dbReference type="RefSeq" id="XP_013316005.1">
    <property type="nucleotide sequence ID" value="XM_013460551.1"/>
</dbReference>
<feature type="region of interest" description="Disordered" evidence="1">
    <location>
        <begin position="108"/>
        <end position="165"/>
    </location>
</feature>
<dbReference type="EMBL" id="KN847319">
    <property type="protein sequence ID" value="KIW55421.1"/>
    <property type="molecule type" value="Genomic_DNA"/>
</dbReference>
<evidence type="ECO:0000313" key="3">
    <source>
        <dbReference type="Proteomes" id="UP000054342"/>
    </source>
</evidence>
<gene>
    <name evidence="2" type="ORF">PV05_04165</name>
</gene>
<keyword evidence="3" id="KW-1185">Reference proteome</keyword>